<comment type="similarity">
    <text evidence="1">Belongs to the ROK (NagC/XylR) family.</text>
</comment>
<dbReference type="OrthoDB" id="37575at2"/>
<dbReference type="CDD" id="cd23763">
    <property type="entry name" value="ASKHA_ATPase_ROK"/>
    <property type="match status" value="1"/>
</dbReference>
<dbReference type="EMBL" id="CP031356">
    <property type="protein sequence ID" value="AXK46579.1"/>
    <property type="molecule type" value="Genomic_DNA"/>
</dbReference>
<evidence type="ECO:0000313" key="5">
    <source>
        <dbReference type="Proteomes" id="UP000254236"/>
    </source>
</evidence>
<dbReference type="InterPro" id="IPR036388">
    <property type="entry name" value="WH-like_DNA-bd_sf"/>
</dbReference>
<dbReference type="Pfam" id="PF00480">
    <property type="entry name" value="ROK"/>
    <property type="match status" value="2"/>
</dbReference>
<dbReference type="InterPro" id="IPR043129">
    <property type="entry name" value="ATPase_NBD"/>
</dbReference>
<dbReference type="GO" id="GO:0006355">
    <property type="term" value="P:regulation of DNA-templated transcription"/>
    <property type="evidence" value="ECO:0007669"/>
    <property type="project" value="InterPro"/>
</dbReference>
<reference evidence="4 6" key="2">
    <citation type="submission" date="2018-08" db="EMBL/GenBank/DDBJ databases">
        <title>Brachybacterium saurashtrense DSM 23186.</title>
        <authorList>
            <person name="Li Y."/>
        </authorList>
    </citation>
    <scope>NUCLEOTIDE SEQUENCE [LARGE SCALE GENOMIC DNA]</scope>
    <source>
        <strain evidence="4 6">DSM 23186</strain>
    </source>
</reference>
<dbReference type="PANTHER" id="PTHR18964:SF149">
    <property type="entry name" value="BIFUNCTIONAL UDP-N-ACETYLGLUCOSAMINE 2-EPIMERASE_N-ACETYLMANNOSAMINE KINASE"/>
    <property type="match status" value="1"/>
</dbReference>
<dbReference type="Gene3D" id="1.10.10.10">
    <property type="entry name" value="Winged helix-like DNA-binding domain superfamily/Winged helix DNA-binding domain"/>
    <property type="match status" value="1"/>
</dbReference>
<dbReference type="Pfam" id="PF09339">
    <property type="entry name" value="HTH_IclR"/>
    <property type="match status" value="1"/>
</dbReference>
<dbReference type="GO" id="GO:0003677">
    <property type="term" value="F:DNA binding"/>
    <property type="evidence" value="ECO:0007669"/>
    <property type="project" value="InterPro"/>
</dbReference>
<dbReference type="AlphaFoldDB" id="A0A345YRM7"/>
<dbReference type="KEGG" id="bsau:DWV08_13800"/>
<proteinExistence type="inferred from homology"/>
<evidence type="ECO:0000259" key="2">
    <source>
        <dbReference type="Pfam" id="PF09339"/>
    </source>
</evidence>
<dbReference type="SUPFAM" id="SSF53067">
    <property type="entry name" value="Actin-like ATPase domain"/>
    <property type="match status" value="1"/>
</dbReference>
<name>A0A345YRM7_9MICO</name>
<dbReference type="Gene3D" id="3.30.420.40">
    <property type="match status" value="2"/>
</dbReference>
<dbReference type="EMBL" id="QSWH01000002">
    <property type="protein sequence ID" value="RRR24320.1"/>
    <property type="molecule type" value="Genomic_DNA"/>
</dbReference>
<protein>
    <submittedName>
        <fullName evidence="4">ROK family transcriptional regulator</fullName>
    </submittedName>
</protein>
<dbReference type="PANTHER" id="PTHR18964">
    <property type="entry name" value="ROK (REPRESSOR, ORF, KINASE) FAMILY"/>
    <property type="match status" value="1"/>
</dbReference>
<dbReference type="Proteomes" id="UP000254236">
    <property type="component" value="Chromosome"/>
</dbReference>
<evidence type="ECO:0000313" key="3">
    <source>
        <dbReference type="EMBL" id="AXK46579.1"/>
    </source>
</evidence>
<evidence type="ECO:0000313" key="4">
    <source>
        <dbReference type="EMBL" id="RRR24320.1"/>
    </source>
</evidence>
<keyword evidence="5" id="KW-1185">Reference proteome</keyword>
<dbReference type="InterPro" id="IPR000600">
    <property type="entry name" value="ROK"/>
</dbReference>
<evidence type="ECO:0000313" key="6">
    <source>
        <dbReference type="Proteomes" id="UP000282185"/>
    </source>
</evidence>
<gene>
    <name evidence="3" type="ORF">DWV08_13800</name>
    <name evidence="4" type="ORF">DXU92_05550</name>
</gene>
<accession>A0A345YRM7</accession>
<feature type="domain" description="HTH iclR-type" evidence="2">
    <location>
        <begin position="22"/>
        <end position="59"/>
    </location>
</feature>
<dbReference type="InterPro" id="IPR005471">
    <property type="entry name" value="Tscrpt_reg_IclR_N"/>
</dbReference>
<evidence type="ECO:0000256" key="1">
    <source>
        <dbReference type="ARBA" id="ARBA00006479"/>
    </source>
</evidence>
<dbReference type="SUPFAM" id="SSF46785">
    <property type="entry name" value="Winged helix' DNA-binding domain"/>
    <property type="match status" value="1"/>
</dbReference>
<sequence>MAMARPHPSAVRLANARDCVLVLRDADGPLTLAEIAGATGLSRPTVEAVLEDLRAAGSVSPAPAVPSGGAGRPARRVGFDASAASVAALDIGTRTVRCLVSDAAGLPIGRSTVPLTGPDVLDTLVRAVTEAGAAPGAVGVSVPGILASEGHVARSLAVPALDGLDLAPALAERLGCPVAIDNDIKLAALAEHHLGPAADSIVLLQLGHRISLAVIVGGTILQGAHRLAGELGSQRGMRWTASSERGRLTWSTGEDARALLERAADGDRAARREIEEFCAEIAPRLATVLLTVDPERLVVGGGLSRAGETMLGPLREAVGRLLMTEHAPEVVPARLTVDGALVGALGLGFAHGSARIHGVPDVPAPWRRLGAALLTPHPAPNEGTP</sequence>
<organism evidence="4 6">
    <name type="scientific">Brachybacterium saurashtrense</name>
    <dbReference type="NCBI Taxonomy" id="556288"/>
    <lineage>
        <taxon>Bacteria</taxon>
        <taxon>Bacillati</taxon>
        <taxon>Actinomycetota</taxon>
        <taxon>Actinomycetes</taxon>
        <taxon>Micrococcales</taxon>
        <taxon>Dermabacteraceae</taxon>
        <taxon>Brachybacterium</taxon>
    </lineage>
</organism>
<reference evidence="3 5" key="1">
    <citation type="submission" date="2018-07" db="EMBL/GenBank/DDBJ databases">
        <title>Brachybacterium saurashtrense DSM 23186 genome sequence.</title>
        <authorList>
            <person name="Guo L."/>
        </authorList>
    </citation>
    <scope>NUCLEOTIDE SEQUENCE [LARGE SCALE GENOMIC DNA]</scope>
    <source>
        <strain evidence="3 5">DSM 23186</strain>
    </source>
</reference>
<dbReference type="InterPro" id="IPR036390">
    <property type="entry name" value="WH_DNA-bd_sf"/>
</dbReference>
<dbReference type="Proteomes" id="UP000282185">
    <property type="component" value="Unassembled WGS sequence"/>
</dbReference>